<keyword evidence="9" id="KW-1185">Reference proteome</keyword>
<dbReference type="Proteomes" id="UP000507470">
    <property type="component" value="Unassembled WGS sequence"/>
</dbReference>
<reference evidence="8 9" key="1">
    <citation type="submission" date="2020-06" db="EMBL/GenBank/DDBJ databases">
        <authorList>
            <person name="Li R."/>
            <person name="Bekaert M."/>
        </authorList>
    </citation>
    <scope>NUCLEOTIDE SEQUENCE [LARGE SCALE GENOMIC DNA]</scope>
    <source>
        <strain evidence="9">wild</strain>
    </source>
</reference>
<evidence type="ECO:0000259" key="7">
    <source>
        <dbReference type="PROSITE" id="PS50189"/>
    </source>
</evidence>
<dbReference type="InterPro" id="IPR001820">
    <property type="entry name" value="TIMP"/>
</dbReference>
<dbReference type="SMART" id="SM00206">
    <property type="entry name" value="NTR"/>
    <property type="match status" value="1"/>
</dbReference>
<feature type="binding site" evidence="4">
    <location>
        <position position="22"/>
    </location>
    <ligand>
        <name>Zn(2+)</name>
        <dbReference type="ChEBI" id="CHEBI:29105"/>
        <note>ligand shared with metalloproteinase partner</note>
    </ligand>
</feature>
<feature type="signal peptide" evidence="6">
    <location>
        <begin position="1"/>
        <end position="21"/>
    </location>
</feature>
<dbReference type="GO" id="GO:0046872">
    <property type="term" value="F:metal ion binding"/>
    <property type="evidence" value="ECO:0007669"/>
    <property type="project" value="UniProtKB-KW"/>
</dbReference>
<dbReference type="PANTHER" id="PTHR11844">
    <property type="entry name" value="METALLOPROTEASE INHIBITOR"/>
    <property type="match status" value="1"/>
</dbReference>
<feature type="disulfide bond" evidence="5">
    <location>
        <begin position="24"/>
        <end position="120"/>
    </location>
</feature>
<dbReference type="Pfam" id="PF00965">
    <property type="entry name" value="TIMP"/>
    <property type="match status" value="1"/>
</dbReference>
<evidence type="ECO:0000256" key="3">
    <source>
        <dbReference type="ARBA" id="ARBA00023157"/>
    </source>
</evidence>
<protein>
    <recommendedName>
        <fullName evidence="7">NTR domain-containing protein</fullName>
    </recommendedName>
</protein>
<dbReference type="InterPro" id="IPR001134">
    <property type="entry name" value="Netrin_domain"/>
</dbReference>
<feature type="chain" id="PRO_5026856606" description="NTR domain-containing protein" evidence="6">
    <location>
        <begin position="22"/>
        <end position="197"/>
    </location>
</feature>
<organism evidence="8 9">
    <name type="scientific">Mytilus coruscus</name>
    <name type="common">Sea mussel</name>
    <dbReference type="NCBI Taxonomy" id="42192"/>
    <lineage>
        <taxon>Eukaryota</taxon>
        <taxon>Metazoa</taxon>
        <taxon>Spiralia</taxon>
        <taxon>Lophotrochozoa</taxon>
        <taxon>Mollusca</taxon>
        <taxon>Bivalvia</taxon>
        <taxon>Autobranchia</taxon>
        <taxon>Pteriomorphia</taxon>
        <taxon>Mytilida</taxon>
        <taxon>Mytiloidea</taxon>
        <taxon>Mytilidae</taxon>
        <taxon>Mytilinae</taxon>
        <taxon>Mytilus</taxon>
    </lineage>
</organism>
<keyword evidence="4" id="KW-0479">Metal-binding</keyword>
<keyword evidence="3 5" id="KW-1015">Disulfide bond</keyword>
<keyword evidence="6" id="KW-0732">Signal</keyword>
<dbReference type="PANTHER" id="PTHR11844:SF25">
    <property type="entry name" value="NTR DOMAIN-CONTAINING PROTEIN"/>
    <property type="match status" value="1"/>
</dbReference>
<dbReference type="GO" id="GO:0031012">
    <property type="term" value="C:extracellular matrix"/>
    <property type="evidence" value="ECO:0007669"/>
    <property type="project" value="TreeGrafter"/>
</dbReference>
<comment type="subcellular location">
    <subcellularLocation>
        <location evidence="1">Secreted</location>
    </subcellularLocation>
</comment>
<dbReference type="PROSITE" id="PS50189">
    <property type="entry name" value="NTR"/>
    <property type="match status" value="1"/>
</dbReference>
<dbReference type="GO" id="GO:0002020">
    <property type="term" value="F:protease binding"/>
    <property type="evidence" value="ECO:0007669"/>
    <property type="project" value="TreeGrafter"/>
</dbReference>
<feature type="disulfide bond" evidence="5">
    <location>
        <begin position="34"/>
        <end position="149"/>
    </location>
</feature>
<feature type="domain" description="NTR" evidence="7">
    <location>
        <begin position="22"/>
        <end position="149"/>
    </location>
</feature>
<name>A0A6J8ECX5_MYTCO</name>
<dbReference type="Gene3D" id="2.40.50.120">
    <property type="match status" value="1"/>
</dbReference>
<dbReference type="SUPFAM" id="SSF50242">
    <property type="entry name" value="TIMP-like"/>
    <property type="match status" value="1"/>
</dbReference>
<gene>
    <name evidence="8" type="ORF">MCOR_50296</name>
</gene>
<dbReference type="OrthoDB" id="6059111at2759"/>
<dbReference type="InterPro" id="IPR008993">
    <property type="entry name" value="TIMP-like_OB-fold"/>
</dbReference>
<evidence type="ECO:0000313" key="8">
    <source>
        <dbReference type="EMBL" id="CAC5417813.1"/>
    </source>
</evidence>
<evidence type="ECO:0000256" key="1">
    <source>
        <dbReference type="ARBA" id="ARBA00004613"/>
    </source>
</evidence>
<evidence type="ECO:0000256" key="5">
    <source>
        <dbReference type="PIRSR" id="PIRSR601820-3"/>
    </source>
</evidence>
<evidence type="ECO:0000256" key="4">
    <source>
        <dbReference type="PIRSR" id="PIRSR601820-1"/>
    </source>
</evidence>
<dbReference type="GO" id="GO:0005615">
    <property type="term" value="C:extracellular space"/>
    <property type="evidence" value="ECO:0007669"/>
    <property type="project" value="TreeGrafter"/>
</dbReference>
<proteinExistence type="predicted"/>
<evidence type="ECO:0000313" key="9">
    <source>
        <dbReference type="Proteomes" id="UP000507470"/>
    </source>
</evidence>
<keyword evidence="4" id="KW-0862">Zinc</keyword>
<accession>A0A6J8ECX5</accession>
<dbReference type="EMBL" id="CACVKT020008819">
    <property type="protein sequence ID" value="CAC5417813.1"/>
    <property type="molecule type" value="Genomic_DNA"/>
</dbReference>
<sequence length="197" mass="22100">MAMKLVPLIIALAFIISDVHGCKCGFQNFHRQFCASKYVLYGKVITEKLVDGGSVRNKDFRRYTIRILNRMKGVSERIGSDVDIETPKQSASCGVNLEVGNSYILMGNKRADGTKTIISCDFPTQLISLSPYQAFYMFTSGPFSYKLNCRRGCSKIDENSVGCKLDRIGNELTACLSKYALCKKQGRTCVWFHNNKC</sequence>
<evidence type="ECO:0000256" key="6">
    <source>
        <dbReference type="SAM" id="SignalP"/>
    </source>
</evidence>
<dbReference type="GO" id="GO:0008191">
    <property type="term" value="F:metalloendopeptidase inhibitor activity"/>
    <property type="evidence" value="ECO:0007669"/>
    <property type="project" value="InterPro"/>
</dbReference>
<evidence type="ECO:0000256" key="2">
    <source>
        <dbReference type="ARBA" id="ARBA00022525"/>
    </source>
</evidence>
<feature type="disulfide bond" evidence="5">
    <location>
        <begin position="22"/>
        <end position="93"/>
    </location>
</feature>
<dbReference type="AlphaFoldDB" id="A0A6J8ECX5"/>
<dbReference type="GO" id="GO:0051045">
    <property type="term" value="P:negative regulation of membrane protein ectodomain proteolysis"/>
    <property type="evidence" value="ECO:0007669"/>
    <property type="project" value="TreeGrafter"/>
</dbReference>
<keyword evidence="2" id="KW-0964">Secreted</keyword>